<dbReference type="Gene3D" id="3.40.50.720">
    <property type="entry name" value="NAD(P)-binding Rossmann-like Domain"/>
    <property type="match status" value="1"/>
</dbReference>
<dbReference type="OrthoDB" id="9779041at2"/>
<proteinExistence type="predicted"/>
<accession>U2LZL8</accession>
<dbReference type="PANTHER" id="PTHR43000">
    <property type="entry name" value="DTDP-D-GLUCOSE 4,6-DEHYDRATASE-RELATED"/>
    <property type="match status" value="1"/>
</dbReference>
<dbReference type="SUPFAM" id="SSF51735">
    <property type="entry name" value="NAD(P)-binding Rossmann-fold domains"/>
    <property type="match status" value="1"/>
</dbReference>
<keyword evidence="3" id="KW-1185">Reference proteome</keyword>
<name>U2LZL8_9FIRM</name>
<evidence type="ECO:0000313" key="3">
    <source>
        <dbReference type="Proteomes" id="UP000016662"/>
    </source>
</evidence>
<organism evidence="2 3">
    <name type="scientific">Ruminococcus callidus ATCC 27760</name>
    <dbReference type="NCBI Taxonomy" id="411473"/>
    <lineage>
        <taxon>Bacteria</taxon>
        <taxon>Bacillati</taxon>
        <taxon>Bacillota</taxon>
        <taxon>Clostridia</taxon>
        <taxon>Eubacteriales</taxon>
        <taxon>Oscillospiraceae</taxon>
        <taxon>Ruminococcus</taxon>
    </lineage>
</organism>
<evidence type="ECO:0000313" key="2">
    <source>
        <dbReference type="EMBL" id="ERJ94944.1"/>
    </source>
</evidence>
<sequence length="313" mass="34599">MKALIIGGGGFVGRYLAEHLLQDCGWETIVTKLPKETVEVEGCEAYNLDILDKDAVEALLVRHKPDAILHLAAQSSVAYSWKNPQLTADINIHGCLNVLDAVRDIPDYSPKILLIGSGEEYGILPANTSLVSETTPVHPANPYAITKMAQNLFGALYAKAYEMHVMMVRAFNHVGPRQLPQFVVSDFCKQVAEIMAGKREPVMRVGNLTAARDFTDVRDVVRAYSLLIEHGKSGEVYNVGSGRAIVIQEILDRIIAHSGKEITVEVDPAKLRPVEVPVIRADISKLQADTGWQPEIPLEQTIAETLEYWKQHI</sequence>
<evidence type="ECO:0000259" key="1">
    <source>
        <dbReference type="Pfam" id="PF16363"/>
    </source>
</evidence>
<reference evidence="2 3" key="1">
    <citation type="submission" date="2013-07" db="EMBL/GenBank/DDBJ databases">
        <authorList>
            <person name="Weinstock G."/>
            <person name="Sodergren E."/>
            <person name="Wylie T."/>
            <person name="Fulton L."/>
            <person name="Fulton R."/>
            <person name="Fronick C."/>
            <person name="O'Laughlin M."/>
            <person name="Godfrey J."/>
            <person name="Miner T."/>
            <person name="Herter B."/>
            <person name="Appelbaum E."/>
            <person name="Cordes M."/>
            <person name="Lek S."/>
            <person name="Wollam A."/>
            <person name="Pepin K.H."/>
            <person name="Palsikar V.B."/>
            <person name="Mitreva M."/>
            <person name="Wilson R.K."/>
        </authorList>
    </citation>
    <scope>NUCLEOTIDE SEQUENCE [LARGE SCALE GENOMIC DNA]</scope>
    <source>
        <strain evidence="2 3">ATCC 27760</strain>
    </source>
</reference>
<dbReference type="InterPro" id="IPR016040">
    <property type="entry name" value="NAD(P)-bd_dom"/>
</dbReference>
<dbReference type="RefSeq" id="WP_021683254.1">
    <property type="nucleotide sequence ID" value="NZ_KI260473.1"/>
</dbReference>
<gene>
    <name evidence="2" type="ORF">RUMCAL_01786</name>
</gene>
<dbReference type="STRING" id="411473.RUMCAL_01786"/>
<dbReference type="InterPro" id="IPR036291">
    <property type="entry name" value="NAD(P)-bd_dom_sf"/>
</dbReference>
<dbReference type="AlphaFoldDB" id="U2LZL8"/>
<dbReference type="PRINTS" id="PR01713">
    <property type="entry name" value="NUCEPIMERASE"/>
</dbReference>
<dbReference type="Proteomes" id="UP000016662">
    <property type="component" value="Unassembled WGS sequence"/>
</dbReference>
<comment type="caution">
    <text evidence="2">The sequence shown here is derived from an EMBL/GenBank/DDBJ whole genome shotgun (WGS) entry which is preliminary data.</text>
</comment>
<dbReference type="GeneID" id="93693150"/>
<dbReference type="Gene3D" id="3.90.25.10">
    <property type="entry name" value="UDP-galactose 4-epimerase, domain 1"/>
    <property type="match status" value="1"/>
</dbReference>
<dbReference type="eggNOG" id="COG1089">
    <property type="taxonomic scope" value="Bacteria"/>
</dbReference>
<dbReference type="PATRIC" id="fig|411473.3.peg.1462"/>
<dbReference type="EMBL" id="AWVF01000227">
    <property type="protein sequence ID" value="ERJ94944.1"/>
    <property type="molecule type" value="Genomic_DNA"/>
</dbReference>
<dbReference type="HOGENOM" id="CLU_007383_1_7_9"/>
<protein>
    <submittedName>
        <fullName evidence="2">Putative GDP-mannose 4,6-dehydratase</fullName>
    </submittedName>
</protein>
<dbReference type="Pfam" id="PF16363">
    <property type="entry name" value="GDP_Man_Dehyd"/>
    <property type="match status" value="1"/>
</dbReference>
<feature type="domain" description="NAD(P)-binding" evidence="1">
    <location>
        <begin position="4"/>
        <end position="305"/>
    </location>
</feature>